<protein>
    <recommendedName>
        <fullName evidence="3">WXG100 family type VII secretion target</fullName>
    </recommendedName>
</protein>
<dbReference type="RefSeq" id="WP_066467302.1">
    <property type="nucleotide sequence ID" value="NZ_CBCRUZ010000012.1"/>
</dbReference>
<dbReference type="InterPro" id="IPR010310">
    <property type="entry name" value="T7SS_ESAT-6-like"/>
</dbReference>
<dbReference type="Proteomes" id="UP000887023">
    <property type="component" value="Chromosome"/>
</dbReference>
<sequence length="70" mass="7613">MTLADIHAMGETAQRIADELRRSVESGQAEIGTLLAAWRGSAADAYDAGRETLHRAREHVETEPGAHRSD</sequence>
<name>A0ABX8SAE6_9ACTN</name>
<evidence type="ECO:0008006" key="3">
    <source>
        <dbReference type="Google" id="ProtNLM"/>
    </source>
</evidence>
<accession>A0ABX8SAE6</accession>
<keyword evidence="2" id="KW-1185">Reference proteome</keyword>
<evidence type="ECO:0000313" key="2">
    <source>
        <dbReference type="Proteomes" id="UP000887023"/>
    </source>
</evidence>
<proteinExistence type="predicted"/>
<dbReference type="EMBL" id="CP079105">
    <property type="protein sequence ID" value="QXQ12691.1"/>
    <property type="molecule type" value="Genomic_DNA"/>
</dbReference>
<dbReference type="Gene3D" id="1.10.287.1060">
    <property type="entry name" value="ESAT-6-like"/>
    <property type="match status" value="1"/>
</dbReference>
<dbReference type="SUPFAM" id="SSF140453">
    <property type="entry name" value="EsxAB dimer-like"/>
    <property type="match status" value="1"/>
</dbReference>
<dbReference type="InterPro" id="IPR036689">
    <property type="entry name" value="ESAT-6-like_sf"/>
</dbReference>
<gene>
    <name evidence="1" type="ORF">KV203_12090</name>
</gene>
<reference evidence="1" key="1">
    <citation type="submission" date="2021-07" db="EMBL/GenBank/DDBJ databases">
        <title>Candidatus Kaistella beijingensis sp. nov. isolated from a municipal wastewater treatment plant is involved in sludge foaming.</title>
        <authorList>
            <person name="Song Y."/>
            <person name="Liu S.-J."/>
        </authorList>
    </citation>
    <scope>NUCLEOTIDE SEQUENCE</scope>
    <source>
        <strain evidence="1">DSM 43998</strain>
    </source>
</reference>
<organism evidence="1 2">
    <name type="scientific">Skermania pinensis</name>
    <dbReference type="NCBI Taxonomy" id="39122"/>
    <lineage>
        <taxon>Bacteria</taxon>
        <taxon>Bacillati</taxon>
        <taxon>Actinomycetota</taxon>
        <taxon>Actinomycetes</taxon>
        <taxon>Mycobacteriales</taxon>
        <taxon>Gordoniaceae</taxon>
        <taxon>Skermania</taxon>
    </lineage>
</organism>
<evidence type="ECO:0000313" key="1">
    <source>
        <dbReference type="EMBL" id="QXQ12691.1"/>
    </source>
</evidence>
<dbReference type="Pfam" id="PF06013">
    <property type="entry name" value="WXG100"/>
    <property type="match status" value="1"/>
</dbReference>